<dbReference type="SMART" id="SM00267">
    <property type="entry name" value="GGDEF"/>
    <property type="match status" value="1"/>
</dbReference>
<keyword evidence="1" id="KW-1133">Transmembrane helix</keyword>
<dbReference type="InterPro" id="IPR003018">
    <property type="entry name" value="GAF"/>
</dbReference>
<dbReference type="Gene3D" id="3.30.70.270">
    <property type="match status" value="1"/>
</dbReference>
<organism evidence="3">
    <name type="scientific">marine sediment metagenome</name>
    <dbReference type="NCBI Taxonomy" id="412755"/>
    <lineage>
        <taxon>unclassified sequences</taxon>
        <taxon>metagenomes</taxon>
        <taxon>ecological metagenomes</taxon>
    </lineage>
</organism>
<dbReference type="SMART" id="SM00065">
    <property type="entry name" value="GAF"/>
    <property type="match status" value="1"/>
</dbReference>
<dbReference type="SUPFAM" id="SSF55781">
    <property type="entry name" value="GAF domain-like"/>
    <property type="match status" value="1"/>
</dbReference>
<feature type="transmembrane region" description="Helical" evidence="1">
    <location>
        <begin position="31"/>
        <end position="54"/>
    </location>
</feature>
<dbReference type="Pfam" id="PF16927">
    <property type="entry name" value="HisKA_7TM"/>
    <property type="match status" value="1"/>
</dbReference>
<dbReference type="EMBL" id="LAZR01010246">
    <property type="protein sequence ID" value="KKM68016.1"/>
    <property type="molecule type" value="Genomic_DNA"/>
</dbReference>
<feature type="transmembrane region" description="Helical" evidence="1">
    <location>
        <begin position="171"/>
        <end position="192"/>
    </location>
</feature>
<proteinExistence type="predicted"/>
<dbReference type="Gene3D" id="3.30.450.40">
    <property type="match status" value="1"/>
</dbReference>
<keyword evidence="1" id="KW-0472">Membrane</keyword>
<feature type="transmembrane region" description="Helical" evidence="1">
    <location>
        <begin position="232"/>
        <end position="257"/>
    </location>
</feature>
<name>A0A0F9JZX2_9ZZZZ</name>
<sequence length="596" mass="66879">MNWYTISTLIAFIINISLTIFVYFRSRGKRNLVLFANMLAMASIWLFGSFLVNISKTPEAGLLWNRLLHIGAIMVVPAFFHFAWDFNKGKKKKNFFLVPLMYIGNVSLLLFLFSPLLVTGVKKAPYIGYAYDVGPLYYIYGVFFLFASMYGVFATLKTFKASDGYLKIKAKYFLASLTLAVAAGVIFFVMTMVAPAEMPPVDNIVAILFTVTFTYAMLTHRLIEIKVAITKIFLFLLITLAAVSIYSAIFGVIFLLISEKINYALIVGGAVAFSLSLGALPPLRKGVLNYIDEIAYGGDYNYRILMNETTNALVSMLDMQELLGYLTDTINQTLKPQGLSLFLKEGRAYKPKATSANKTINKSINQDSALIKMLVDTRNTLLRGELDQKQSVHKKIRSTLRGLRAEIIVPLFAKDQLTGFLAMDIKKTGKSYSPRDIEALNAIASTAGIALQNAQLYEEAITDGLTGLYHHKYFQNRIKEELSRAKRYGYPISTIMLDIDFFKKINDKHGHQVGDQVLEEIAEAIESKTRVFDIVARYGGEEFAILLPSIGKETYANHKKIVFAVAERLRKEVQERKFSDQNIDVTISAGIAFYDG</sequence>
<dbReference type="InterPro" id="IPR000160">
    <property type="entry name" value="GGDEF_dom"/>
</dbReference>
<dbReference type="InterPro" id="IPR043128">
    <property type="entry name" value="Rev_trsase/Diguanyl_cyclase"/>
</dbReference>
<protein>
    <recommendedName>
        <fullName evidence="2">GGDEF domain-containing protein</fullName>
    </recommendedName>
</protein>
<dbReference type="PANTHER" id="PTHR45138">
    <property type="entry name" value="REGULATORY COMPONENTS OF SENSORY TRANSDUCTION SYSTEM"/>
    <property type="match status" value="1"/>
</dbReference>
<dbReference type="GO" id="GO:0052621">
    <property type="term" value="F:diguanylate cyclase activity"/>
    <property type="evidence" value="ECO:0007669"/>
    <property type="project" value="TreeGrafter"/>
</dbReference>
<feature type="transmembrane region" description="Helical" evidence="1">
    <location>
        <begin position="204"/>
        <end position="223"/>
    </location>
</feature>
<dbReference type="Pfam" id="PF13492">
    <property type="entry name" value="GAF_3"/>
    <property type="match status" value="1"/>
</dbReference>
<evidence type="ECO:0000256" key="1">
    <source>
        <dbReference type="SAM" id="Phobius"/>
    </source>
</evidence>
<comment type="caution">
    <text evidence="3">The sequence shown here is derived from an EMBL/GenBank/DDBJ whole genome shotgun (WGS) entry which is preliminary data.</text>
</comment>
<feature type="non-terminal residue" evidence="3">
    <location>
        <position position="596"/>
    </location>
</feature>
<dbReference type="InterPro" id="IPR029787">
    <property type="entry name" value="Nucleotide_cyclase"/>
</dbReference>
<dbReference type="NCBIfam" id="TIGR00254">
    <property type="entry name" value="GGDEF"/>
    <property type="match status" value="1"/>
</dbReference>
<dbReference type="Pfam" id="PF00990">
    <property type="entry name" value="GGDEF"/>
    <property type="match status" value="1"/>
</dbReference>
<dbReference type="PANTHER" id="PTHR45138:SF9">
    <property type="entry name" value="DIGUANYLATE CYCLASE DGCM-RELATED"/>
    <property type="match status" value="1"/>
</dbReference>
<feature type="transmembrane region" description="Helical" evidence="1">
    <location>
        <begin position="66"/>
        <end position="84"/>
    </location>
</feature>
<evidence type="ECO:0000313" key="3">
    <source>
        <dbReference type="EMBL" id="KKM68016.1"/>
    </source>
</evidence>
<dbReference type="InterPro" id="IPR050469">
    <property type="entry name" value="Diguanylate_Cyclase"/>
</dbReference>
<feature type="transmembrane region" description="Helical" evidence="1">
    <location>
        <begin position="263"/>
        <end position="280"/>
    </location>
</feature>
<dbReference type="SUPFAM" id="SSF55073">
    <property type="entry name" value="Nucleotide cyclase"/>
    <property type="match status" value="1"/>
</dbReference>
<accession>A0A0F9JZX2</accession>
<dbReference type="CDD" id="cd01949">
    <property type="entry name" value="GGDEF"/>
    <property type="match status" value="1"/>
</dbReference>
<dbReference type="FunFam" id="3.30.70.270:FF:000001">
    <property type="entry name" value="Diguanylate cyclase domain protein"/>
    <property type="match status" value="1"/>
</dbReference>
<evidence type="ECO:0000259" key="2">
    <source>
        <dbReference type="PROSITE" id="PS50887"/>
    </source>
</evidence>
<dbReference type="PROSITE" id="PS50887">
    <property type="entry name" value="GGDEF"/>
    <property type="match status" value="1"/>
</dbReference>
<feature type="transmembrane region" description="Helical" evidence="1">
    <location>
        <begin position="96"/>
        <end position="117"/>
    </location>
</feature>
<feature type="transmembrane region" description="Helical" evidence="1">
    <location>
        <begin position="137"/>
        <end position="159"/>
    </location>
</feature>
<dbReference type="InterPro" id="IPR029016">
    <property type="entry name" value="GAF-like_dom_sf"/>
</dbReference>
<dbReference type="AlphaFoldDB" id="A0A0F9JZX2"/>
<gene>
    <name evidence="3" type="ORF">LCGC14_1465150</name>
</gene>
<keyword evidence="1" id="KW-0812">Transmembrane</keyword>
<feature type="transmembrane region" description="Helical" evidence="1">
    <location>
        <begin position="6"/>
        <end position="24"/>
    </location>
</feature>
<dbReference type="InterPro" id="IPR031621">
    <property type="entry name" value="HisKA_7TM"/>
</dbReference>
<feature type="domain" description="GGDEF" evidence="2">
    <location>
        <begin position="490"/>
        <end position="596"/>
    </location>
</feature>
<reference evidence="3" key="1">
    <citation type="journal article" date="2015" name="Nature">
        <title>Complex archaea that bridge the gap between prokaryotes and eukaryotes.</title>
        <authorList>
            <person name="Spang A."/>
            <person name="Saw J.H."/>
            <person name="Jorgensen S.L."/>
            <person name="Zaremba-Niedzwiedzka K."/>
            <person name="Martijn J."/>
            <person name="Lind A.E."/>
            <person name="van Eijk R."/>
            <person name="Schleper C."/>
            <person name="Guy L."/>
            <person name="Ettema T.J."/>
        </authorList>
    </citation>
    <scope>NUCLEOTIDE SEQUENCE</scope>
</reference>